<feature type="transmembrane region" description="Helical" evidence="2">
    <location>
        <begin position="13"/>
        <end position="33"/>
    </location>
</feature>
<feature type="compositionally biased region" description="Pro residues" evidence="1">
    <location>
        <begin position="72"/>
        <end position="81"/>
    </location>
</feature>
<proteinExistence type="predicted"/>
<feature type="region of interest" description="Disordered" evidence="1">
    <location>
        <begin position="43"/>
        <end position="92"/>
    </location>
</feature>
<accession>A0ABP9HQS3</accession>
<keyword evidence="2" id="KW-0472">Membrane</keyword>
<keyword evidence="4" id="KW-1185">Reference proteome</keyword>
<sequence>MRTPAAVETPWKILSPGLVAALGTVLAGVAVLLTRSLSDVRAAGGAGGAPAGLPLRPGTSPSQRSGRLRGPAPAPAQPPLSPQGLDGASVVS</sequence>
<dbReference type="EMBL" id="BAABIL010000214">
    <property type="protein sequence ID" value="GAA4976206.1"/>
    <property type="molecule type" value="Genomic_DNA"/>
</dbReference>
<evidence type="ECO:0000256" key="2">
    <source>
        <dbReference type="SAM" id="Phobius"/>
    </source>
</evidence>
<organism evidence="3 4">
    <name type="scientific">Kineococcus glutinatus</name>
    <dbReference type="NCBI Taxonomy" id="1070872"/>
    <lineage>
        <taxon>Bacteria</taxon>
        <taxon>Bacillati</taxon>
        <taxon>Actinomycetota</taxon>
        <taxon>Actinomycetes</taxon>
        <taxon>Kineosporiales</taxon>
        <taxon>Kineosporiaceae</taxon>
        <taxon>Kineococcus</taxon>
    </lineage>
</organism>
<dbReference type="Proteomes" id="UP001501195">
    <property type="component" value="Unassembled WGS sequence"/>
</dbReference>
<evidence type="ECO:0000313" key="3">
    <source>
        <dbReference type="EMBL" id="GAA4976206.1"/>
    </source>
</evidence>
<protein>
    <submittedName>
        <fullName evidence="3">Uncharacterized protein</fullName>
    </submittedName>
</protein>
<name>A0ABP9HQS3_9ACTN</name>
<feature type="compositionally biased region" description="Low complexity" evidence="1">
    <location>
        <begin position="51"/>
        <end position="71"/>
    </location>
</feature>
<reference evidence="4" key="1">
    <citation type="journal article" date="2019" name="Int. J. Syst. Evol. Microbiol.">
        <title>The Global Catalogue of Microorganisms (GCM) 10K type strain sequencing project: providing services to taxonomists for standard genome sequencing and annotation.</title>
        <authorList>
            <consortium name="The Broad Institute Genomics Platform"/>
            <consortium name="The Broad Institute Genome Sequencing Center for Infectious Disease"/>
            <person name="Wu L."/>
            <person name="Ma J."/>
        </authorList>
    </citation>
    <scope>NUCLEOTIDE SEQUENCE [LARGE SCALE GENOMIC DNA]</scope>
    <source>
        <strain evidence="4">JCM 18126</strain>
    </source>
</reference>
<gene>
    <name evidence="3" type="ORF">GCM10023225_16570</name>
</gene>
<keyword evidence="2" id="KW-0812">Transmembrane</keyword>
<evidence type="ECO:0000313" key="4">
    <source>
        <dbReference type="Proteomes" id="UP001501195"/>
    </source>
</evidence>
<evidence type="ECO:0000256" key="1">
    <source>
        <dbReference type="SAM" id="MobiDB-lite"/>
    </source>
</evidence>
<comment type="caution">
    <text evidence="3">The sequence shown here is derived from an EMBL/GenBank/DDBJ whole genome shotgun (WGS) entry which is preliminary data.</text>
</comment>
<keyword evidence="2" id="KW-1133">Transmembrane helix</keyword>